<evidence type="ECO:0000313" key="4">
    <source>
        <dbReference type="Proteomes" id="UP000707356"/>
    </source>
</evidence>
<proteinExistence type="predicted"/>
<keyword evidence="1" id="KW-0175">Coiled coil</keyword>
<feature type="compositionally biased region" description="Polar residues" evidence="2">
    <location>
        <begin position="316"/>
        <end position="325"/>
    </location>
</feature>
<reference evidence="3" key="2">
    <citation type="journal article" date="2022" name="Microbiol. Resour. Announc.">
        <title>Metagenome Sequencing to Explore Phylogenomics of Terrestrial Cyanobacteria.</title>
        <authorList>
            <person name="Ward R.D."/>
            <person name="Stajich J.E."/>
            <person name="Johansen J.R."/>
            <person name="Huntemann M."/>
            <person name="Clum A."/>
            <person name="Foster B."/>
            <person name="Foster B."/>
            <person name="Roux S."/>
            <person name="Palaniappan K."/>
            <person name="Varghese N."/>
            <person name="Mukherjee S."/>
            <person name="Reddy T.B.K."/>
            <person name="Daum C."/>
            <person name="Copeland A."/>
            <person name="Chen I.A."/>
            <person name="Ivanova N.N."/>
            <person name="Kyrpides N.C."/>
            <person name="Shapiro N."/>
            <person name="Eloe-Fadrosh E.A."/>
            <person name="Pietrasiak N."/>
        </authorList>
    </citation>
    <scope>NUCLEOTIDE SEQUENCE</scope>
    <source>
        <strain evidence="3">GSE-TBD4-15B</strain>
    </source>
</reference>
<organism evidence="3 4">
    <name type="scientific">Pegethrix bostrychoides GSE-TBD4-15B</name>
    <dbReference type="NCBI Taxonomy" id="2839662"/>
    <lineage>
        <taxon>Bacteria</taxon>
        <taxon>Bacillati</taxon>
        <taxon>Cyanobacteriota</taxon>
        <taxon>Cyanophyceae</taxon>
        <taxon>Oculatellales</taxon>
        <taxon>Oculatellaceae</taxon>
        <taxon>Pegethrix</taxon>
    </lineage>
</organism>
<accession>A0A951PCR9</accession>
<feature type="compositionally biased region" description="Polar residues" evidence="2">
    <location>
        <begin position="719"/>
        <end position="731"/>
    </location>
</feature>
<comment type="caution">
    <text evidence="3">The sequence shown here is derived from an EMBL/GenBank/DDBJ whole genome shotgun (WGS) entry which is preliminary data.</text>
</comment>
<feature type="compositionally biased region" description="Low complexity" evidence="2">
    <location>
        <begin position="76"/>
        <end position="90"/>
    </location>
</feature>
<evidence type="ECO:0000313" key="3">
    <source>
        <dbReference type="EMBL" id="MBW4466810.1"/>
    </source>
</evidence>
<feature type="region of interest" description="Disordered" evidence="2">
    <location>
        <begin position="711"/>
        <end position="731"/>
    </location>
</feature>
<reference evidence="3" key="1">
    <citation type="submission" date="2021-05" db="EMBL/GenBank/DDBJ databases">
        <authorList>
            <person name="Pietrasiak N."/>
            <person name="Ward R."/>
            <person name="Stajich J.E."/>
            <person name="Kurbessoian T."/>
        </authorList>
    </citation>
    <scope>NUCLEOTIDE SEQUENCE</scope>
    <source>
        <strain evidence="3">GSE-TBD4-15B</strain>
    </source>
</reference>
<protein>
    <submittedName>
        <fullName evidence="3">Uncharacterized protein</fullName>
    </submittedName>
</protein>
<feature type="region of interest" description="Disordered" evidence="2">
    <location>
        <begin position="562"/>
        <end position="598"/>
    </location>
</feature>
<evidence type="ECO:0000256" key="2">
    <source>
        <dbReference type="SAM" id="MobiDB-lite"/>
    </source>
</evidence>
<feature type="region of interest" description="Disordered" evidence="2">
    <location>
        <begin position="300"/>
        <end position="332"/>
    </location>
</feature>
<feature type="region of interest" description="Disordered" evidence="2">
    <location>
        <begin position="69"/>
        <end position="105"/>
    </location>
</feature>
<feature type="compositionally biased region" description="Low complexity" evidence="2">
    <location>
        <begin position="304"/>
        <end position="315"/>
    </location>
</feature>
<gene>
    <name evidence="3" type="ORF">KME07_15410</name>
</gene>
<dbReference type="AlphaFoldDB" id="A0A951PCR9"/>
<dbReference type="Proteomes" id="UP000707356">
    <property type="component" value="Unassembled WGS sequence"/>
</dbReference>
<dbReference type="EMBL" id="JAHHHV010000071">
    <property type="protein sequence ID" value="MBW4466810.1"/>
    <property type="molecule type" value="Genomic_DNA"/>
</dbReference>
<name>A0A951PCR9_9CYAN</name>
<evidence type="ECO:0000256" key="1">
    <source>
        <dbReference type="SAM" id="Coils"/>
    </source>
</evidence>
<feature type="compositionally biased region" description="Polar residues" evidence="2">
    <location>
        <begin position="568"/>
        <end position="598"/>
    </location>
</feature>
<feature type="coiled-coil region" evidence="1">
    <location>
        <begin position="126"/>
        <end position="153"/>
    </location>
</feature>
<sequence length="766" mass="81007">MTLQNADQNAEIQALIHGIDEVLSKNTPRLPWVMSNDALQQRHVLEQARQYLGSLQQQQVNRQLQAGIPPSLQANPASPDAQAPGQAPGQVPSPAPSPAGQASAESAQQVLQAVLQEMNYWRVNMLQPLRTEIDSLQRQRELLSQEVRQLEGRQQALSGSSSQNQQLMEFLQAAMGQMQANLSGQVTQMIANLPAQAALPAANQNLLSSAERVAQTQPTQALTQVQSDQLMLKLDSTLQIIFESLNRNVQAYQESMEQGLDRMHNLGQQGEAMFTFLVNRLAQQLGREATSFLQSGAEVVNPTGNSAGNSAAQNAPTSASNRTQGDASSDAESVAASADSLLADSPFKVADFLSQVPEPRSTASFVPAVPFNLSEEVLDIAGLDLADLPEDPDSELAAEINQLDLATISDPEPHSTLDAGEPFDLFSGTQPLPATATTDGSARLPEANLATARDGGSRDLESALDLLNQLSAEMQADAALGELESSASGDLAGNLARDLAADLAAAPELSREPEFIAAPDSLYDDAFYSNLFQLPVANPDAALDLTPDLAGSMTLEQAWFDGLGDPAQSASPVNPASQPEPQSAMQSPVPAPNSSVSQSLDAWRLDQQAVDPALPAQPAIPLATETIFDLAADLAPAAAPSAGSFDQSLQALIRDSAFEAMPVNEAPDAAEVDLGMTLDALAPLGSPVEPQPPVRSEPPAVTIEGLEGLFEDLPDLTPSDASPSQENQTQVEAMADLFLQVGAIDPSTDTLVDLDSEPETSEKKNF</sequence>